<name>A0A2K3NE20_TRIPR</name>
<reference evidence="1 2" key="1">
    <citation type="journal article" date="2014" name="Am. J. Bot.">
        <title>Genome assembly and annotation for red clover (Trifolium pratense; Fabaceae).</title>
        <authorList>
            <person name="Istvanek J."/>
            <person name="Jaros M."/>
            <person name="Krenek A."/>
            <person name="Repkova J."/>
        </authorList>
    </citation>
    <scope>NUCLEOTIDE SEQUENCE [LARGE SCALE GENOMIC DNA]</scope>
    <source>
        <strain evidence="2">cv. Tatra</strain>
        <tissue evidence="1">Young leaves</tissue>
    </source>
</reference>
<accession>A0A2K3NE20</accession>
<proteinExistence type="predicted"/>
<dbReference type="PANTHER" id="PTHR47074">
    <property type="entry name" value="BNAC02G40300D PROTEIN"/>
    <property type="match status" value="1"/>
</dbReference>
<dbReference type="EMBL" id="ASHM01019912">
    <property type="protein sequence ID" value="PNY01281.1"/>
    <property type="molecule type" value="Genomic_DNA"/>
</dbReference>
<sequence length="173" mass="20394">MSERRITNDSNSITENLFSILERLDKNQQELFSVMMWSIWKCRNNQVWNNISDSAQTVYERANHLITSWRNAQEFRALVDMPRQLPHQTTWIKPSIGRYKCNVDASFSYLHNKVGIGMCIRDDQGRFVKAKTEWFEPILDVEIDEAIGLLSTLKWIEVYCISMIQMWKLTVKG</sequence>
<dbReference type="AlphaFoldDB" id="A0A2K3NE20"/>
<dbReference type="PANTHER" id="PTHR47074:SF48">
    <property type="entry name" value="POLYNUCLEOTIDYL TRANSFERASE, RIBONUCLEASE H-LIKE SUPERFAMILY PROTEIN"/>
    <property type="match status" value="1"/>
</dbReference>
<organism evidence="1 2">
    <name type="scientific">Trifolium pratense</name>
    <name type="common">Red clover</name>
    <dbReference type="NCBI Taxonomy" id="57577"/>
    <lineage>
        <taxon>Eukaryota</taxon>
        <taxon>Viridiplantae</taxon>
        <taxon>Streptophyta</taxon>
        <taxon>Embryophyta</taxon>
        <taxon>Tracheophyta</taxon>
        <taxon>Spermatophyta</taxon>
        <taxon>Magnoliopsida</taxon>
        <taxon>eudicotyledons</taxon>
        <taxon>Gunneridae</taxon>
        <taxon>Pentapetalae</taxon>
        <taxon>rosids</taxon>
        <taxon>fabids</taxon>
        <taxon>Fabales</taxon>
        <taxon>Fabaceae</taxon>
        <taxon>Papilionoideae</taxon>
        <taxon>50 kb inversion clade</taxon>
        <taxon>NPAAA clade</taxon>
        <taxon>Hologalegina</taxon>
        <taxon>IRL clade</taxon>
        <taxon>Trifolieae</taxon>
        <taxon>Trifolium</taxon>
    </lineage>
</organism>
<reference evidence="1 2" key="2">
    <citation type="journal article" date="2017" name="Front. Plant Sci.">
        <title>Gene Classification and Mining of Molecular Markers Useful in Red Clover (Trifolium pratense) Breeding.</title>
        <authorList>
            <person name="Istvanek J."/>
            <person name="Dluhosova J."/>
            <person name="Dluhos P."/>
            <person name="Patkova L."/>
            <person name="Nedelnik J."/>
            <person name="Repkova J."/>
        </authorList>
    </citation>
    <scope>NUCLEOTIDE SEQUENCE [LARGE SCALE GENOMIC DNA]</scope>
    <source>
        <strain evidence="2">cv. Tatra</strain>
        <tissue evidence="1">Young leaves</tissue>
    </source>
</reference>
<evidence type="ECO:0000313" key="1">
    <source>
        <dbReference type="EMBL" id="PNY01281.1"/>
    </source>
</evidence>
<dbReference type="STRING" id="57577.A0A2K3NE20"/>
<gene>
    <name evidence="1" type="ORF">L195_g024573</name>
</gene>
<protein>
    <submittedName>
        <fullName evidence="1">Cytochrome p450</fullName>
    </submittedName>
</protein>
<dbReference type="InterPro" id="IPR052929">
    <property type="entry name" value="RNase_H-like_EbsB-rel"/>
</dbReference>
<evidence type="ECO:0000313" key="2">
    <source>
        <dbReference type="Proteomes" id="UP000236291"/>
    </source>
</evidence>
<dbReference type="Proteomes" id="UP000236291">
    <property type="component" value="Unassembled WGS sequence"/>
</dbReference>
<comment type="caution">
    <text evidence="1">The sequence shown here is derived from an EMBL/GenBank/DDBJ whole genome shotgun (WGS) entry which is preliminary data.</text>
</comment>